<protein>
    <submittedName>
        <fullName evidence="8">MFS transporter</fullName>
    </submittedName>
</protein>
<proteinExistence type="predicted"/>
<dbReference type="InterPro" id="IPR050495">
    <property type="entry name" value="ATG22/LtaA_families"/>
</dbReference>
<feature type="transmembrane region" description="Helical" evidence="6">
    <location>
        <begin position="78"/>
        <end position="97"/>
    </location>
</feature>
<dbReference type="Proteomes" id="UP000637628">
    <property type="component" value="Unassembled WGS sequence"/>
</dbReference>
<dbReference type="InterPro" id="IPR020846">
    <property type="entry name" value="MFS_dom"/>
</dbReference>
<dbReference type="Pfam" id="PF11700">
    <property type="entry name" value="ATG22"/>
    <property type="match status" value="1"/>
</dbReference>
<keyword evidence="4 6" id="KW-1133">Transmembrane helix</keyword>
<comment type="subcellular location">
    <subcellularLocation>
        <location evidence="1">Cell membrane</location>
        <topology evidence="1">Multi-pass membrane protein</topology>
    </subcellularLocation>
</comment>
<feature type="transmembrane region" description="Helical" evidence="6">
    <location>
        <begin position="333"/>
        <end position="351"/>
    </location>
</feature>
<feature type="transmembrane region" description="Helical" evidence="6">
    <location>
        <begin position="134"/>
        <end position="154"/>
    </location>
</feature>
<keyword evidence="2" id="KW-0813">Transport</keyword>
<evidence type="ECO:0000313" key="8">
    <source>
        <dbReference type="EMBL" id="GID99894.1"/>
    </source>
</evidence>
<feature type="transmembrane region" description="Helical" evidence="6">
    <location>
        <begin position="298"/>
        <end position="321"/>
    </location>
</feature>
<evidence type="ECO:0000256" key="1">
    <source>
        <dbReference type="ARBA" id="ARBA00004651"/>
    </source>
</evidence>
<dbReference type="PANTHER" id="PTHR23519">
    <property type="entry name" value="AUTOPHAGY-RELATED PROTEIN 22"/>
    <property type="match status" value="1"/>
</dbReference>
<keyword evidence="5 6" id="KW-0472">Membrane</keyword>
<dbReference type="InterPro" id="IPR036259">
    <property type="entry name" value="MFS_trans_sf"/>
</dbReference>
<dbReference type="PROSITE" id="PS50850">
    <property type="entry name" value="MFS"/>
    <property type="match status" value="1"/>
</dbReference>
<organism evidence="8 9">
    <name type="scientific">Paractinoplanes durhamensis</name>
    <dbReference type="NCBI Taxonomy" id="113563"/>
    <lineage>
        <taxon>Bacteria</taxon>
        <taxon>Bacillati</taxon>
        <taxon>Actinomycetota</taxon>
        <taxon>Actinomycetes</taxon>
        <taxon>Micromonosporales</taxon>
        <taxon>Micromonosporaceae</taxon>
        <taxon>Paractinoplanes</taxon>
    </lineage>
</organism>
<gene>
    <name evidence="8" type="ORF">Adu01nite_12450</name>
</gene>
<sequence>MAAPTGTPTDRPAAGRRERTGWYFYDWANSAFSTTVLTVFLGPFLTTVTKLAAGCELGADDCTGRVHPLGISVAAGSFYPYVVSLSVFLTVFVLPVMGAIADRAPRKKLLLAVSAFTASAATVCFAFVTGERYLLGGILFLIANIAGGASIVVYNSFLPQLAGPDERDKVSSRGWALGYLGGGLLLAFNLVAVTILSIDGNDQRTLDIARWCIVSAGVWWAVFTVIPLAWLKEHPGAESSAERGNVLIDGFRQLGGTIRNIRAYPLTLFFLLSYLIYNDGIQTVIALASQYGTEELELGQSTLIITILLVQFLAFGGALLLGAMAAKVGARKTVLFSLALWLGVVVAAYWLPAGEPLPFMLLGVAIGLVLGGSQALSRSLYSQLIPSGREGEYYGFYEISDKGTSWLGPLLFGLVFQLTNSYRFGIISLVVFFLVGGVLLALVPIRRAIVAAGNTPPKLL</sequence>
<evidence type="ECO:0000313" key="9">
    <source>
        <dbReference type="Proteomes" id="UP000637628"/>
    </source>
</evidence>
<dbReference type="RefSeq" id="WP_203725550.1">
    <property type="nucleotide sequence ID" value="NZ_BAAATX010000015.1"/>
</dbReference>
<evidence type="ECO:0000256" key="4">
    <source>
        <dbReference type="ARBA" id="ARBA00022989"/>
    </source>
</evidence>
<dbReference type="InterPro" id="IPR024671">
    <property type="entry name" value="Atg22-like"/>
</dbReference>
<evidence type="ECO:0000256" key="5">
    <source>
        <dbReference type="ARBA" id="ARBA00023136"/>
    </source>
</evidence>
<dbReference type="Gene3D" id="1.20.1250.20">
    <property type="entry name" value="MFS general substrate transporter like domains"/>
    <property type="match status" value="1"/>
</dbReference>
<dbReference type="PANTHER" id="PTHR23519:SF1">
    <property type="entry name" value="AUTOPHAGY-RELATED PROTEIN 22"/>
    <property type="match status" value="1"/>
</dbReference>
<feature type="transmembrane region" description="Helical" evidence="6">
    <location>
        <begin position="261"/>
        <end position="278"/>
    </location>
</feature>
<feature type="transmembrane region" description="Helical" evidence="6">
    <location>
        <begin position="208"/>
        <end position="231"/>
    </location>
</feature>
<accession>A0ABQ3YQP6</accession>
<feature type="transmembrane region" description="Helical" evidence="6">
    <location>
        <begin position="422"/>
        <end position="443"/>
    </location>
</feature>
<feature type="transmembrane region" description="Helical" evidence="6">
    <location>
        <begin position="175"/>
        <end position="196"/>
    </location>
</feature>
<reference evidence="8 9" key="1">
    <citation type="submission" date="2021-01" db="EMBL/GenBank/DDBJ databases">
        <title>Whole genome shotgun sequence of Actinoplanes durhamensis NBRC 14914.</title>
        <authorList>
            <person name="Komaki H."/>
            <person name="Tamura T."/>
        </authorList>
    </citation>
    <scope>NUCLEOTIDE SEQUENCE [LARGE SCALE GENOMIC DNA]</scope>
    <source>
        <strain evidence="8 9">NBRC 14914</strain>
    </source>
</reference>
<dbReference type="EMBL" id="BOML01000012">
    <property type="protein sequence ID" value="GID99894.1"/>
    <property type="molecule type" value="Genomic_DNA"/>
</dbReference>
<keyword evidence="9" id="KW-1185">Reference proteome</keyword>
<evidence type="ECO:0000256" key="3">
    <source>
        <dbReference type="ARBA" id="ARBA00022692"/>
    </source>
</evidence>
<comment type="caution">
    <text evidence="8">The sequence shown here is derived from an EMBL/GenBank/DDBJ whole genome shotgun (WGS) entry which is preliminary data.</text>
</comment>
<feature type="domain" description="Major facilitator superfamily (MFS) profile" evidence="7">
    <location>
        <begin position="266"/>
        <end position="460"/>
    </location>
</feature>
<dbReference type="SUPFAM" id="SSF103473">
    <property type="entry name" value="MFS general substrate transporter"/>
    <property type="match status" value="1"/>
</dbReference>
<feature type="transmembrane region" description="Helical" evidence="6">
    <location>
        <begin position="109"/>
        <end position="128"/>
    </location>
</feature>
<evidence type="ECO:0000259" key="7">
    <source>
        <dbReference type="PROSITE" id="PS50850"/>
    </source>
</evidence>
<name>A0ABQ3YQP6_9ACTN</name>
<evidence type="ECO:0000256" key="2">
    <source>
        <dbReference type="ARBA" id="ARBA00022448"/>
    </source>
</evidence>
<evidence type="ECO:0000256" key="6">
    <source>
        <dbReference type="SAM" id="Phobius"/>
    </source>
</evidence>
<keyword evidence="3 6" id="KW-0812">Transmembrane</keyword>